<feature type="domain" description="HTH cro/C1-type" evidence="3">
    <location>
        <begin position="142"/>
        <end position="198"/>
    </location>
</feature>
<keyword evidence="5" id="KW-1185">Reference proteome</keyword>
<reference evidence="4 5" key="1">
    <citation type="submission" date="2019-09" db="EMBL/GenBank/DDBJ databases">
        <title>Genome sequencing of strain KACC 19306.</title>
        <authorList>
            <person name="Heo J."/>
            <person name="Kim S.-J."/>
            <person name="Kim J.-S."/>
            <person name="Hong S.-B."/>
            <person name="Kwon S.-W."/>
        </authorList>
    </citation>
    <scope>NUCLEOTIDE SEQUENCE [LARGE SCALE GENOMIC DNA]</scope>
    <source>
        <strain evidence="4 5">KACC 19306</strain>
    </source>
</reference>
<evidence type="ECO:0000313" key="4">
    <source>
        <dbReference type="EMBL" id="QEO14733.1"/>
    </source>
</evidence>
<dbReference type="InterPro" id="IPR001387">
    <property type="entry name" value="Cro/C1-type_HTH"/>
</dbReference>
<feature type="transmembrane region" description="Helical" evidence="2">
    <location>
        <begin position="275"/>
        <end position="303"/>
    </location>
</feature>
<dbReference type="EMBL" id="CP043505">
    <property type="protein sequence ID" value="QEO14733.1"/>
    <property type="molecule type" value="Genomic_DNA"/>
</dbReference>
<dbReference type="AlphaFoldDB" id="A0A5C1YF75"/>
<feature type="compositionally biased region" description="Basic and acidic residues" evidence="1">
    <location>
        <begin position="15"/>
        <end position="30"/>
    </location>
</feature>
<keyword evidence="2" id="KW-0472">Membrane</keyword>
<name>A0A5C1YF75_9MICO</name>
<dbReference type="CDD" id="cd00093">
    <property type="entry name" value="HTH_XRE"/>
    <property type="match status" value="1"/>
</dbReference>
<evidence type="ECO:0000259" key="3">
    <source>
        <dbReference type="SMART" id="SM00530"/>
    </source>
</evidence>
<dbReference type="Proteomes" id="UP000324678">
    <property type="component" value="Chromosome"/>
</dbReference>
<dbReference type="SMART" id="SM00530">
    <property type="entry name" value="HTH_XRE"/>
    <property type="match status" value="1"/>
</dbReference>
<feature type="compositionally biased region" description="Low complexity" evidence="1">
    <location>
        <begin position="217"/>
        <end position="254"/>
    </location>
</feature>
<dbReference type="KEGG" id="ail:FLP10_10180"/>
<dbReference type="InterPro" id="IPR021224">
    <property type="entry name" value="DUF2690"/>
</dbReference>
<dbReference type="Pfam" id="PF10901">
    <property type="entry name" value="DUF2690"/>
    <property type="match status" value="1"/>
</dbReference>
<dbReference type="Pfam" id="PF13560">
    <property type="entry name" value="HTH_31"/>
    <property type="match status" value="1"/>
</dbReference>
<proteinExistence type="predicted"/>
<evidence type="ECO:0000313" key="5">
    <source>
        <dbReference type="Proteomes" id="UP000324678"/>
    </source>
</evidence>
<gene>
    <name evidence="4" type="ORF">FLP10_10180</name>
</gene>
<evidence type="ECO:0000256" key="1">
    <source>
        <dbReference type="SAM" id="MobiDB-lite"/>
    </source>
</evidence>
<feature type="region of interest" description="Disordered" evidence="1">
    <location>
        <begin position="217"/>
        <end position="269"/>
    </location>
</feature>
<feature type="region of interest" description="Disordered" evidence="1">
    <location>
        <begin position="1"/>
        <end position="132"/>
    </location>
</feature>
<evidence type="ECO:0000256" key="2">
    <source>
        <dbReference type="SAM" id="Phobius"/>
    </source>
</evidence>
<organism evidence="4 5">
    <name type="scientific">Agromyces intestinalis</name>
    <dbReference type="NCBI Taxonomy" id="2592652"/>
    <lineage>
        <taxon>Bacteria</taxon>
        <taxon>Bacillati</taxon>
        <taxon>Actinomycetota</taxon>
        <taxon>Actinomycetes</taxon>
        <taxon>Micrococcales</taxon>
        <taxon>Microbacteriaceae</taxon>
        <taxon>Agromyces</taxon>
    </lineage>
</organism>
<accession>A0A5C1YF75</accession>
<feature type="compositionally biased region" description="Basic and acidic residues" evidence="1">
    <location>
        <begin position="82"/>
        <end position="91"/>
    </location>
</feature>
<feature type="compositionally biased region" description="Basic residues" evidence="1">
    <location>
        <begin position="70"/>
        <end position="81"/>
    </location>
</feature>
<feature type="compositionally biased region" description="Basic and acidic residues" evidence="1">
    <location>
        <begin position="112"/>
        <end position="127"/>
    </location>
</feature>
<feature type="compositionally biased region" description="Basic and acidic residues" evidence="1">
    <location>
        <begin position="59"/>
        <end position="69"/>
    </location>
</feature>
<keyword evidence="2" id="KW-0812">Transmembrane</keyword>
<protein>
    <submittedName>
        <fullName evidence="4">DUF2690 domain-containing protein</fullName>
    </submittedName>
</protein>
<sequence>MPSHRRAELGMQLGDRGEHLGRCRAREQRLPRGGAVAVRTHTTPFPGLPRPGLCVRRTAHLDSTRDRPPARVRRRPNRKNRTHPESGRPDPRTGVTGTPRTADSPMEDETAAEPRRQRPRIPEEHPMADATPNDDIAALASDLRALRLAAGSPTLGKLQHDTGISKTVLSDAFAGRQLPSARTVDRVVRACGEDPARWVRRRDAIATGSAATLATATSGRVTSDAQASSAQRSSAQRSSADASSPGASSPGASATEADREPRAGSTARRPLRRGAIAALVAGAFVLGTLASAGVSAAVTAAALDQARAEAREAAIKELTDAPINPRAQINVHNGVDPALTPCVNDAEVATSSDRTNHTRLEIIWSNKCYAGWGRVTRYDEQVSGNSVTVSIYPETAPQGPDRQSATEPNVQGAYTTLVVRPTPQTRLCAVGAITVDGESIDLGEPLCI</sequence>
<keyword evidence="2" id="KW-1133">Transmembrane helix</keyword>
<dbReference type="OrthoDB" id="4988873at2"/>